<evidence type="ECO:0000313" key="1">
    <source>
        <dbReference type="EMBL" id="QQO91209.1"/>
    </source>
</evidence>
<organism evidence="1 2">
    <name type="scientific">Yersinia phage PYps16N</name>
    <dbReference type="NCBI Taxonomy" id="2801354"/>
    <lineage>
        <taxon>Viruses</taxon>
        <taxon>Duplodnaviria</taxon>
        <taxon>Heunggongvirae</taxon>
        <taxon>Uroviricota</taxon>
        <taxon>Caudoviricetes</taxon>
        <taxon>Chaseviridae</taxon>
        <taxon>Cleopatravirinae</taxon>
        <taxon>Carltongylesvirus</taxon>
        <taxon>Carltongylesvirus PYps16N</taxon>
    </lineage>
</organism>
<reference evidence="1 2" key="1">
    <citation type="submission" date="2020-10" db="EMBL/GenBank/DDBJ databases">
        <title>Genome of Yersinia pseudotuberculosis phages.</title>
        <authorList>
            <person name="Hammerl J.A."/>
            <person name="Hertwig S."/>
        </authorList>
    </citation>
    <scope>NUCLEOTIDE SEQUENCE [LARGE SCALE GENOMIC DNA]</scope>
</reference>
<dbReference type="EMBL" id="MW147601">
    <property type="protein sequence ID" value="QQO91209.1"/>
    <property type="molecule type" value="Genomic_DNA"/>
</dbReference>
<dbReference type="Proteomes" id="UP000827906">
    <property type="component" value="Segment"/>
</dbReference>
<proteinExistence type="predicted"/>
<protein>
    <submittedName>
        <fullName evidence="1">Uncharacterized protein</fullName>
    </submittedName>
</protein>
<gene>
    <name evidence="1" type="ORF">ORF036</name>
</gene>
<sequence length="38" mass="4423">MCRKKVQAFVWATPLLEVSWIQNPDYVPIHMKYASQGS</sequence>
<name>A0AAE7TR68_9CAUD</name>
<accession>A0AAE7TR68</accession>
<keyword evidence="2" id="KW-1185">Reference proteome</keyword>
<evidence type="ECO:0000313" key="2">
    <source>
        <dbReference type="Proteomes" id="UP000827906"/>
    </source>
</evidence>